<gene>
    <name evidence="5 7" type="primary">truB</name>
    <name evidence="7" type="ORF">CH330_06205</name>
</gene>
<accession>A0A235BUM2</accession>
<proteinExistence type="inferred from homology"/>
<comment type="caution">
    <text evidence="7">The sequence shown here is derived from an EMBL/GenBank/DDBJ whole genome shotgun (WGS) entry which is preliminary data.</text>
</comment>
<dbReference type="CDD" id="cd02573">
    <property type="entry name" value="PseudoU_synth_EcTruB"/>
    <property type="match status" value="1"/>
</dbReference>
<keyword evidence="3 5" id="KW-0819">tRNA processing</keyword>
<evidence type="ECO:0000256" key="2">
    <source>
        <dbReference type="ARBA" id="ARBA00005642"/>
    </source>
</evidence>
<dbReference type="Proteomes" id="UP000215559">
    <property type="component" value="Unassembled WGS sequence"/>
</dbReference>
<dbReference type="InterPro" id="IPR020103">
    <property type="entry name" value="PsdUridine_synth_cat_dom_sf"/>
</dbReference>
<comment type="function">
    <text evidence="5">Responsible for synthesis of pseudouridine from uracil-55 in the psi GC loop of transfer RNAs.</text>
</comment>
<dbReference type="InterPro" id="IPR002501">
    <property type="entry name" value="PsdUridine_synth_N"/>
</dbReference>
<reference evidence="7 8" key="1">
    <citation type="submission" date="2017-07" db="EMBL/GenBank/DDBJ databases">
        <title>Recovery of genomes from metagenomes via a dereplication, aggregation, and scoring strategy.</title>
        <authorList>
            <person name="Sieber C.M."/>
            <person name="Probst A.J."/>
            <person name="Sharrar A."/>
            <person name="Thomas B.C."/>
            <person name="Hess M."/>
            <person name="Tringe S.G."/>
            <person name="Banfield J.F."/>
        </authorList>
    </citation>
    <scope>NUCLEOTIDE SEQUENCE [LARGE SCALE GENOMIC DNA]</scope>
    <source>
        <strain evidence="7">JGI_Cruoil_03_51_56</strain>
    </source>
</reference>
<dbReference type="PANTHER" id="PTHR13767">
    <property type="entry name" value="TRNA-PSEUDOURIDINE SYNTHASE"/>
    <property type="match status" value="1"/>
</dbReference>
<comment type="catalytic activity">
    <reaction evidence="1 5">
        <text>uridine(55) in tRNA = pseudouridine(55) in tRNA</text>
        <dbReference type="Rhea" id="RHEA:42532"/>
        <dbReference type="Rhea" id="RHEA-COMP:10101"/>
        <dbReference type="Rhea" id="RHEA-COMP:10102"/>
        <dbReference type="ChEBI" id="CHEBI:65314"/>
        <dbReference type="ChEBI" id="CHEBI:65315"/>
        <dbReference type="EC" id="5.4.99.25"/>
    </reaction>
</comment>
<evidence type="ECO:0000256" key="3">
    <source>
        <dbReference type="ARBA" id="ARBA00022694"/>
    </source>
</evidence>
<keyword evidence="4 5" id="KW-0413">Isomerase</keyword>
<organism evidence="7 8">
    <name type="scientific">candidate division WOR-3 bacterium JGI_Cruoil_03_51_56</name>
    <dbReference type="NCBI Taxonomy" id="1973747"/>
    <lineage>
        <taxon>Bacteria</taxon>
        <taxon>Bacteria division WOR-3</taxon>
    </lineage>
</organism>
<dbReference type="InterPro" id="IPR014780">
    <property type="entry name" value="tRNA_psdUridine_synth_TruB"/>
</dbReference>
<dbReference type="Gene3D" id="3.30.2350.10">
    <property type="entry name" value="Pseudouridine synthase"/>
    <property type="match status" value="1"/>
</dbReference>
<dbReference type="GO" id="GO:0031119">
    <property type="term" value="P:tRNA pseudouridine synthesis"/>
    <property type="evidence" value="ECO:0007669"/>
    <property type="project" value="UniProtKB-UniRule"/>
</dbReference>
<protein>
    <recommendedName>
        <fullName evidence="5">tRNA pseudouridine synthase B</fullName>
        <ecNumber evidence="5">5.4.99.25</ecNumber>
    </recommendedName>
    <alternativeName>
        <fullName evidence="5">tRNA pseudouridine(55) synthase</fullName>
        <shortName evidence="5">Psi55 synthase</shortName>
    </alternativeName>
    <alternativeName>
        <fullName evidence="5">tRNA pseudouridylate synthase</fullName>
    </alternativeName>
    <alternativeName>
        <fullName evidence="5">tRNA-uridine isomerase</fullName>
    </alternativeName>
</protein>
<dbReference type="SUPFAM" id="SSF55120">
    <property type="entry name" value="Pseudouridine synthase"/>
    <property type="match status" value="1"/>
</dbReference>
<evidence type="ECO:0000313" key="7">
    <source>
        <dbReference type="EMBL" id="OYD15275.1"/>
    </source>
</evidence>
<dbReference type="GO" id="GO:0003723">
    <property type="term" value="F:RNA binding"/>
    <property type="evidence" value="ECO:0007669"/>
    <property type="project" value="InterPro"/>
</dbReference>
<dbReference type="GO" id="GO:1990481">
    <property type="term" value="P:mRNA pseudouridine synthesis"/>
    <property type="evidence" value="ECO:0007669"/>
    <property type="project" value="TreeGrafter"/>
</dbReference>
<evidence type="ECO:0000259" key="6">
    <source>
        <dbReference type="Pfam" id="PF01509"/>
    </source>
</evidence>
<dbReference type="AlphaFoldDB" id="A0A235BUM2"/>
<feature type="active site" description="Nucleophile" evidence="5">
    <location>
        <position position="40"/>
    </location>
</feature>
<sequence length="290" mass="32227">MRGVLNINKPSGISSYDVIRRLKRILGPRPPDIGHAGTLDPLASGVLLILIGEATKISRFLLNFRKEYEADILFGIETDTDDITGKVTAKSTLPVFSEQELCKLLRNFTGKNEQIPPSYSALKKNGIPFYRLARQGIDVKPKPRTVTIYQIELISWKPPHARVRTSVSSGTYIRALARDIGRVAGSAATLSGLVRTRCGQFTIDNAFKLSGITSENIIEFLIPIEDALVGMTCFNVSIQTARRLSQGQKVRTENAPKTEFGIARTKNRKFLAIVTSKQNELRPVRIIYID</sequence>
<evidence type="ECO:0000256" key="4">
    <source>
        <dbReference type="ARBA" id="ARBA00023235"/>
    </source>
</evidence>
<feature type="domain" description="Pseudouridine synthase II N-terminal" evidence="6">
    <location>
        <begin position="24"/>
        <end position="173"/>
    </location>
</feature>
<comment type="similarity">
    <text evidence="2 5">Belongs to the pseudouridine synthase TruB family. Type 1 subfamily.</text>
</comment>
<dbReference type="Pfam" id="PF01509">
    <property type="entry name" value="TruB_N"/>
    <property type="match status" value="1"/>
</dbReference>
<dbReference type="PANTHER" id="PTHR13767:SF2">
    <property type="entry name" value="PSEUDOURIDYLATE SYNTHASE TRUB1"/>
    <property type="match status" value="1"/>
</dbReference>
<evidence type="ECO:0000256" key="1">
    <source>
        <dbReference type="ARBA" id="ARBA00000385"/>
    </source>
</evidence>
<dbReference type="EC" id="5.4.99.25" evidence="5"/>
<evidence type="ECO:0000313" key="8">
    <source>
        <dbReference type="Proteomes" id="UP000215559"/>
    </source>
</evidence>
<evidence type="ECO:0000256" key="5">
    <source>
        <dbReference type="HAMAP-Rule" id="MF_01080"/>
    </source>
</evidence>
<name>A0A235BUM2_UNCW3</name>
<dbReference type="GO" id="GO:0160148">
    <property type="term" value="F:tRNA pseudouridine(55) synthase activity"/>
    <property type="evidence" value="ECO:0007669"/>
    <property type="project" value="UniProtKB-EC"/>
</dbReference>
<dbReference type="HAMAP" id="MF_01080">
    <property type="entry name" value="TruB_bact"/>
    <property type="match status" value="1"/>
</dbReference>
<dbReference type="EMBL" id="NOZP01000114">
    <property type="protein sequence ID" value="OYD15275.1"/>
    <property type="molecule type" value="Genomic_DNA"/>
</dbReference>
<dbReference type="NCBIfam" id="TIGR00431">
    <property type="entry name" value="TruB"/>
    <property type="match status" value="1"/>
</dbReference>